<keyword evidence="3" id="KW-0238">DNA-binding</keyword>
<dbReference type="PANTHER" id="PTHR43140:SF1">
    <property type="entry name" value="TYPE I RESTRICTION ENZYME ECOKI SPECIFICITY SUBUNIT"/>
    <property type="match status" value="1"/>
</dbReference>
<dbReference type="GO" id="GO:0003677">
    <property type="term" value="F:DNA binding"/>
    <property type="evidence" value="ECO:0007669"/>
    <property type="project" value="UniProtKB-KW"/>
</dbReference>
<evidence type="ECO:0000313" key="7">
    <source>
        <dbReference type="EMBL" id="EDP12108.1"/>
    </source>
</evidence>
<comment type="similarity">
    <text evidence="1">Belongs to the type-I restriction system S methylase family.</text>
</comment>
<dbReference type="Gene3D" id="3.90.220.20">
    <property type="entry name" value="DNA methylase specificity domains"/>
    <property type="match status" value="1"/>
</dbReference>
<evidence type="ECO:0000256" key="3">
    <source>
        <dbReference type="ARBA" id="ARBA00023125"/>
    </source>
</evidence>
<organism evidence="7 8">
    <name type="scientific">Amedibacillus dolichus DSM 3991</name>
    <dbReference type="NCBI Taxonomy" id="428127"/>
    <lineage>
        <taxon>Bacteria</taxon>
        <taxon>Bacillati</taxon>
        <taxon>Bacillota</taxon>
        <taxon>Erysipelotrichia</taxon>
        <taxon>Erysipelotrichales</taxon>
        <taxon>Erysipelotrichaceae</taxon>
        <taxon>Amedibacillus</taxon>
    </lineage>
</organism>
<evidence type="ECO:0000256" key="4">
    <source>
        <dbReference type="ARBA" id="ARBA00038652"/>
    </source>
</evidence>
<evidence type="ECO:0000313" key="6">
    <source>
        <dbReference type="EMBL" id="EDP11012.1"/>
    </source>
</evidence>
<dbReference type="GO" id="GO:0009307">
    <property type="term" value="P:DNA restriction-modification system"/>
    <property type="evidence" value="ECO:0007669"/>
    <property type="project" value="UniProtKB-KW"/>
</dbReference>
<dbReference type="SUPFAM" id="SSF116734">
    <property type="entry name" value="DNA methylase specificity domain"/>
    <property type="match status" value="1"/>
</dbReference>
<evidence type="ECO:0000313" key="8">
    <source>
        <dbReference type="Proteomes" id="UP000004090"/>
    </source>
</evidence>
<evidence type="ECO:0000256" key="1">
    <source>
        <dbReference type="ARBA" id="ARBA00010923"/>
    </source>
</evidence>
<dbReference type="InterPro" id="IPR051212">
    <property type="entry name" value="Type-I_RE_S_subunit"/>
</dbReference>
<dbReference type="STRING" id="428127.EUBDOL_00354"/>
<evidence type="ECO:0000256" key="2">
    <source>
        <dbReference type="ARBA" id="ARBA00022747"/>
    </source>
</evidence>
<proteinExistence type="inferred from homology"/>
<dbReference type="Proteomes" id="UP000004090">
    <property type="component" value="Unassembled WGS sequence"/>
</dbReference>
<dbReference type="EMBL" id="ABAW02000020">
    <property type="protein sequence ID" value="EDP11012.1"/>
    <property type="molecule type" value="Genomic_DNA"/>
</dbReference>
<reference evidence="7 8" key="2">
    <citation type="submission" date="2007-09" db="EMBL/GenBank/DDBJ databases">
        <authorList>
            <person name="Fulton L."/>
            <person name="Clifton S."/>
            <person name="Fulton B."/>
            <person name="Xu J."/>
            <person name="Minx P."/>
            <person name="Pepin K.H."/>
            <person name="Johnson M."/>
            <person name="Thiruvilangam P."/>
            <person name="Bhonagiri V."/>
            <person name="Nash W.E."/>
            <person name="Mardis E.R."/>
            <person name="Wilson R.K."/>
        </authorList>
    </citation>
    <scope>NUCLEOTIDE SEQUENCE [LARGE SCALE GENOMIC DNA]</scope>
    <source>
        <strain evidence="7 8">DSM 3991</strain>
    </source>
</reference>
<name>A8R8M4_9FIRM</name>
<dbReference type="InterPro" id="IPR044946">
    <property type="entry name" value="Restrct_endonuc_typeI_TRD_sf"/>
</dbReference>
<reference evidence="7 8" key="1">
    <citation type="submission" date="2007-09" db="EMBL/GenBank/DDBJ databases">
        <title>Draft genome sequence of Eubacterium dolichum (DSM 3991).</title>
        <authorList>
            <person name="Sudarsanam P."/>
            <person name="Ley R."/>
            <person name="Guruge J."/>
            <person name="Turnbaugh P.J."/>
            <person name="Mahowald M."/>
            <person name="Liep D."/>
            <person name="Gordon J."/>
        </authorList>
    </citation>
    <scope>NUCLEOTIDE SEQUENCE [LARGE SCALE GENOMIC DNA]</scope>
    <source>
        <strain evidence="7 8">DSM 3991</strain>
    </source>
</reference>
<gene>
    <name evidence="7" type="ORF">EUBDOL_00354</name>
    <name evidence="6" type="ORF">EUBDOL_01340</name>
</gene>
<sequence>MSYCDNLYVSCEVPQKAMIYKNDLLICARNGSRSLVGKCAIVDIEKASFGAFMTKFSSKFNPYIKIFLDSPTFRNQLDNVKTETINQITQKNLQNQLLPLPPFEEQIKIVNTINKIYSILDC</sequence>
<dbReference type="InterPro" id="IPR000055">
    <property type="entry name" value="Restrct_endonuc_typeI_TRD"/>
</dbReference>
<evidence type="ECO:0000259" key="5">
    <source>
        <dbReference type="Pfam" id="PF01420"/>
    </source>
</evidence>
<dbReference type="AlphaFoldDB" id="A8R8M4"/>
<dbReference type="HOGENOM" id="CLU_2023262_0_0_9"/>
<keyword evidence="2" id="KW-0680">Restriction system</keyword>
<comment type="caution">
    <text evidence="7">The sequence shown here is derived from an EMBL/GenBank/DDBJ whole genome shotgun (WGS) entry which is preliminary data.</text>
</comment>
<protein>
    <recommendedName>
        <fullName evidence="5">Type I restriction modification DNA specificity domain-containing protein</fullName>
    </recommendedName>
</protein>
<dbReference type="REBASE" id="368757">
    <property type="entry name" value="S2.Edo3991ORF352P"/>
</dbReference>
<comment type="subunit">
    <text evidence="4">The methyltransferase is composed of M and S polypeptides.</text>
</comment>
<dbReference type="PANTHER" id="PTHR43140">
    <property type="entry name" value="TYPE-1 RESTRICTION ENZYME ECOKI SPECIFICITY PROTEIN"/>
    <property type="match status" value="1"/>
</dbReference>
<dbReference type="EMBL" id="ABAW02000013">
    <property type="protein sequence ID" value="EDP12108.1"/>
    <property type="molecule type" value="Genomic_DNA"/>
</dbReference>
<dbReference type="eggNOG" id="COG0732">
    <property type="taxonomic scope" value="Bacteria"/>
</dbReference>
<dbReference type="Pfam" id="PF01420">
    <property type="entry name" value="Methylase_S"/>
    <property type="match status" value="1"/>
</dbReference>
<accession>A8R8M4</accession>
<feature type="domain" description="Type I restriction modification DNA specificity" evidence="5">
    <location>
        <begin position="19"/>
        <end position="118"/>
    </location>
</feature>